<evidence type="ECO:0000313" key="1">
    <source>
        <dbReference type="EMBL" id="QHU03342.1"/>
    </source>
</evidence>
<sequence length="588" mass="66060">MSNIVIIGILLVIVLLGVLTAKKEHFSTNKNQYDIIKLSEVTPFGCCASAEELTLYNQNTSGACSTGKTCRERGIWMNFWKYSHKKYAVISYNRIGNRKPFAIHNGKKVWFIGVGDSVEALMNMYPYAVQKDTAYAVFISACTIEIWHKKRGIRKDVSQYARNVQGINLVRTISSSGRSPEYVKIDNFKPGDKLIFYTKPGKVYFAGHVFINGVTYPTSTGNFKITGMSTTGENGYNSESIKFETYGRKIGCFEDKTDRTLPRFFGNDYTTEKCGQDALNAGLEYYGLQNGGECYAGDESDLDRAKGAGKLNQNECNKYINNQTLGGEFKNLIYSTRSLPVLMDYVSANMRGINAHAKILYTDQGVNFQHHIKESLQIEMNLPDHTSINDFCPDPKYTEFNPAACKGNSGGGNWKGDIKQNCINSHHPNFKPNMDSCINIFNPSHNNYNNEEFYKLLHFSLQISSNNPAGIVKTFYKSLTSILDLGCRVIELADENFDKTDNNYCVKYGGNLNSLKNKKADIVNLIGKVMSIINDGDLSKGNVYIKFKFMDALNKLIDSGRTISYLVTRRRDCNCRKMKHGGLRCAPC</sequence>
<name>A0A6C0JCH8_9ZZZZ</name>
<dbReference type="AlphaFoldDB" id="A0A6C0JCH8"/>
<reference evidence="1" key="1">
    <citation type="journal article" date="2020" name="Nature">
        <title>Giant virus diversity and host interactions through global metagenomics.</title>
        <authorList>
            <person name="Schulz F."/>
            <person name="Roux S."/>
            <person name="Paez-Espino D."/>
            <person name="Jungbluth S."/>
            <person name="Walsh D.A."/>
            <person name="Denef V.J."/>
            <person name="McMahon K.D."/>
            <person name="Konstantinidis K.T."/>
            <person name="Eloe-Fadrosh E.A."/>
            <person name="Kyrpides N.C."/>
            <person name="Woyke T."/>
        </authorList>
    </citation>
    <scope>NUCLEOTIDE SEQUENCE</scope>
    <source>
        <strain evidence="1">GVMAG-M-3300026093-6</strain>
    </source>
</reference>
<proteinExistence type="predicted"/>
<organism evidence="1">
    <name type="scientific">viral metagenome</name>
    <dbReference type="NCBI Taxonomy" id="1070528"/>
    <lineage>
        <taxon>unclassified sequences</taxon>
        <taxon>metagenomes</taxon>
        <taxon>organismal metagenomes</taxon>
    </lineage>
</organism>
<accession>A0A6C0JCH8</accession>
<protein>
    <submittedName>
        <fullName evidence="1">Uncharacterized protein</fullName>
    </submittedName>
</protein>
<dbReference type="EMBL" id="MN740374">
    <property type="protein sequence ID" value="QHU03342.1"/>
    <property type="molecule type" value="Genomic_DNA"/>
</dbReference>